<feature type="compositionally biased region" description="Acidic residues" evidence="13">
    <location>
        <begin position="750"/>
        <end position="763"/>
    </location>
</feature>
<accession>A0A2P7YI21</accession>
<organism evidence="17 18">
    <name type="scientific">Candidozyma pseudohaemuli</name>
    <dbReference type="NCBI Taxonomy" id="418784"/>
    <lineage>
        <taxon>Eukaryota</taxon>
        <taxon>Fungi</taxon>
        <taxon>Dikarya</taxon>
        <taxon>Ascomycota</taxon>
        <taxon>Saccharomycotina</taxon>
        <taxon>Pichiomycetes</taxon>
        <taxon>Metschnikowiaceae</taxon>
        <taxon>Candidozyma</taxon>
    </lineage>
</organism>
<dbReference type="Proteomes" id="UP000241107">
    <property type="component" value="Unassembled WGS sequence"/>
</dbReference>
<comment type="function">
    <text evidence="12">RNA helicase.</text>
</comment>
<keyword evidence="9" id="KW-0539">Nucleus</keyword>
<dbReference type="InterPro" id="IPR014001">
    <property type="entry name" value="Helicase_ATP-bd"/>
</dbReference>
<dbReference type="GeneID" id="36567792"/>
<dbReference type="PROSITE" id="PS51192">
    <property type="entry name" value="HELICASE_ATP_BIND_1"/>
    <property type="match status" value="1"/>
</dbReference>
<evidence type="ECO:0000259" key="16">
    <source>
        <dbReference type="PROSITE" id="PS51195"/>
    </source>
</evidence>
<dbReference type="GO" id="GO:0042802">
    <property type="term" value="F:identical protein binding"/>
    <property type="evidence" value="ECO:0007669"/>
    <property type="project" value="EnsemblFungi"/>
</dbReference>
<evidence type="ECO:0000259" key="14">
    <source>
        <dbReference type="PROSITE" id="PS51192"/>
    </source>
</evidence>
<comment type="similarity">
    <text evidence="11">Belongs to the DEAD box helicase family.</text>
</comment>
<evidence type="ECO:0000256" key="11">
    <source>
        <dbReference type="RuleBase" id="RU000492"/>
    </source>
</evidence>
<dbReference type="PANTHER" id="PTHR24031">
    <property type="entry name" value="RNA HELICASE"/>
    <property type="match status" value="1"/>
</dbReference>
<dbReference type="SUPFAM" id="SSF52540">
    <property type="entry name" value="P-loop containing nucleoside triphosphate hydrolases"/>
    <property type="match status" value="1"/>
</dbReference>
<feature type="compositionally biased region" description="Acidic residues" evidence="13">
    <location>
        <begin position="700"/>
        <end position="709"/>
    </location>
</feature>
<dbReference type="AlphaFoldDB" id="A0A2P7YI21"/>
<keyword evidence="4 11" id="KW-0547">Nucleotide-binding</keyword>
<dbReference type="SMART" id="SM01178">
    <property type="entry name" value="DUF4217"/>
    <property type="match status" value="1"/>
</dbReference>
<dbReference type="CDD" id="cd17941">
    <property type="entry name" value="DEADc_DDX10"/>
    <property type="match status" value="1"/>
</dbReference>
<evidence type="ECO:0000256" key="2">
    <source>
        <dbReference type="ARBA" id="ARBA00022517"/>
    </source>
</evidence>
<keyword evidence="6 11" id="KW-0347">Helicase</keyword>
<gene>
    <name evidence="17" type="ORF">C7M61_004405</name>
</gene>
<feature type="compositionally biased region" description="Basic and acidic residues" evidence="13">
    <location>
        <begin position="647"/>
        <end position="667"/>
    </location>
</feature>
<dbReference type="CDD" id="cd18787">
    <property type="entry name" value="SF2_C_DEAD"/>
    <property type="match status" value="1"/>
</dbReference>
<dbReference type="Pfam" id="PF00270">
    <property type="entry name" value="DEAD"/>
    <property type="match status" value="1"/>
</dbReference>
<dbReference type="GO" id="GO:0003723">
    <property type="term" value="F:RNA binding"/>
    <property type="evidence" value="ECO:0007669"/>
    <property type="project" value="UniProtKB-UniRule"/>
</dbReference>
<dbReference type="GO" id="GO:0003724">
    <property type="term" value="F:RNA helicase activity"/>
    <property type="evidence" value="ECO:0007669"/>
    <property type="project" value="UniProtKB-EC"/>
</dbReference>
<feature type="compositionally biased region" description="Basic and acidic residues" evidence="13">
    <location>
        <begin position="581"/>
        <end position="590"/>
    </location>
</feature>
<dbReference type="SMART" id="SM00487">
    <property type="entry name" value="DEXDc"/>
    <property type="match status" value="1"/>
</dbReference>
<keyword evidence="7 11" id="KW-0067">ATP-binding</keyword>
<evidence type="ECO:0000256" key="1">
    <source>
        <dbReference type="ARBA" id="ARBA00004604"/>
    </source>
</evidence>
<dbReference type="GO" id="GO:0006364">
    <property type="term" value="P:rRNA processing"/>
    <property type="evidence" value="ECO:0007669"/>
    <property type="project" value="UniProtKB-KW"/>
</dbReference>
<dbReference type="InterPro" id="IPR014014">
    <property type="entry name" value="RNA_helicase_DEAD_Q_motif"/>
</dbReference>
<dbReference type="GO" id="GO:0005524">
    <property type="term" value="F:ATP binding"/>
    <property type="evidence" value="ECO:0007669"/>
    <property type="project" value="UniProtKB-UniRule"/>
</dbReference>
<dbReference type="EC" id="3.6.4.13" evidence="12"/>
<comment type="domain">
    <text evidence="12">The Q motif is unique to and characteristic of the DEAD box family of RNA helicases and controls ATP binding and hydrolysis.</text>
</comment>
<evidence type="ECO:0000256" key="12">
    <source>
        <dbReference type="RuleBase" id="RU365068"/>
    </source>
</evidence>
<dbReference type="PROSITE" id="PS00039">
    <property type="entry name" value="DEAD_ATP_HELICASE"/>
    <property type="match status" value="1"/>
</dbReference>
<evidence type="ECO:0000256" key="7">
    <source>
        <dbReference type="ARBA" id="ARBA00022840"/>
    </source>
</evidence>
<name>A0A2P7YI21_9ASCO</name>
<dbReference type="STRING" id="418784.A0A2P7YI21"/>
<reference evidence="17 18" key="1">
    <citation type="submission" date="2018-03" db="EMBL/GenBank/DDBJ databases">
        <title>Candida pseudohaemulonii genome assembly and annotation.</title>
        <authorList>
            <person name="Munoz J.F."/>
            <person name="Gade L.G."/>
            <person name="Chow N.A."/>
            <person name="Litvintseva A.P."/>
            <person name="Loparev V.N."/>
            <person name="Cuomo C.A."/>
        </authorList>
    </citation>
    <scope>NUCLEOTIDE SEQUENCE [LARGE SCALE GENOMIC DNA]</scope>
    <source>
        <strain evidence="17 18">B12108</strain>
    </source>
</reference>
<keyword evidence="2" id="KW-0690">Ribosome biogenesis</keyword>
<keyword evidence="3" id="KW-0698">rRNA processing</keyword>
<dbReference type="VEuPathDB" id="FungiDB:C7M61_004405"/>
<dbReference type="InterPro" id="IPR000629">
    <property type="entry name" value="RNA-helicase_DEAD-box_CS"/>
</dbReference>
<comment type="catalytic activity">
    <reaction evidence="12">
        <text>ATP + H2O = ADP + phosphate + H(+)</text>
        <dbReference type="Rhea" id="RHEA:13065"/>
        <dbReference type="ChEBI" id="CHEBI:15377"/>
        <dbReference type="ChEBI" id="CHEBI:15378"/>
        <dbReference type="ChEBI" id="CHEBI:30616"/>
        <dbReference type="ChEBI" id="CHEBI:43474"/>
        <dbReference type="ChEBI" id="CHEBI:456216"/>
        <dbReference type="EC" id="3.6.4.13"/>
    </reaction>
</comment>
<dbReference type="PROSITE" id="PS51194">
    <property type="entry name" value="HELICASE_CTER"/>
    <property type="match status" value="1"/>
</dbReference>
<feature type="domain" description="DEAD-box RNA helicase Q" evidence="16">
    <location>
        <begin position="58"/>
        <end position="86"/>
    </location>
</feature>
<dbReference type="Pfam" id="PF00271">
    <property type="entry name" value="Helicase_C"/>
    <property type="match status" value="1"/>
</dbReference>
<evidence type="ECO:0000256" key="8">
    <source>
        <dbReference type="ARBA" id="ARBA00022884"/>
    </source>
</evidence>
<evidence type="ECO:0000256" key="6">
    <source>
        <dbReference type="ARBA" id="ARBA00022806"/>
    </source>
</evidence>
<dbReference type="GO" id="GO:0016887">
    <property type="term" value="F:ATP hydrolysis activity"/>
    <property type="evidence" value="ECO:0007669"/>
    <property type="project" value="RHEA"/>
</dbReference>
<feature type="region of interest" description="Disordered" evidence="13">
    <location>
        <begin position="568"/>
        <end position="590"/>
    </location>
</feature>
<keyword evidence="8 12" id="KW-0694">RNA-binding</keyword>
<feature type="domain" description="Helicase C-terminal" evidence="15">
    <location>
        <begin position="277"/>
        <end position="449"/>
    </location>
</feature>
<evidence type="ECO:0000259" key="15">
    <source>
        <dbReference type="PROSITE" id="PS51194"/>
    </source>
</evidence>
<evidence type="ECO:0000313" key="17">
    <source>
        <dbReference type="EMBL" id="PSK35616.1"/>
    </source>
</evidence>
<dbReference type="OrthoDB" id="10259640at2759"/>
<dbReference type="InterPro" id="IPR011545">
    <property type="entry name" value="DEAD/DEAH_box_helicase_dom"/>
</dbReference>
<feature type="compositionally biased region" description="Basic residues" evidence="13">
    <location>
        <begin position="680"/>
        <end position="691"/>
    </location>
</feature>
<proteinExistence type="inferred from homology"/>
<comment type="caution">
    <text evidence="17">The sequence shown here is derived from an EMBL/GenBank/DDBJ whole genome shotgun (WGS) entry which is preliminary data.</text>
</comment>
<evidence type="ECO:0000256" key="5">
    <source>
        <dbReference type="ARBA" id="ARBA00022801"/>
    </source>
</evidence>
<feature type="domain" description="Helicase ATP-binding" evidence="14">
    <location>
        <begin position="89"/>
        <end position="263"/>
    </location>
</feature>
<evidence type="ECO:0000256" key="13">
    <source>
        <dbReference type="SAM" id="MobiDB-lite"/>
    </source>
</evidence>
<dbReference type="EMBL" id="PYFQ01000014">
    <property type="protein sequence ID" value="PSK35616.1"/>
    <property type="molecule type" value="Genomic_DNA"/>
</dbReference>
<evidence type="ECO:0000313" key="18">
    <source>
        <dbReference type="Proteomes" id="UP000241107"/>
    </source>
</evidence>
<dbReference type="PROSITE" id="PS51195">
    <property type="entry name" value="Q_MOTIF"/>
    <property type="match status" value="1"/>
</dbReference>
<feature type="short sequence motif" description="Q motif" evidence="10">
    <location>
        <begin position="58"/>
        <end position="86"/>
    </location>
</feature>
<dbReference type="InterPro" id="IPR025313">
    <property type="entry name" value="SPB4-like_CTE"/>
</dbReference>
<evidence type="ECO:0000256" key="3">
    <source>
        <dbReference type="ARBA" id="ARBA00022552"/>
    </source>
</evidence>
<dbReference type="InterPro" id="IPR027417">
    <property type="entry name" value="P-loop_NTPase"/>
</dbReference>
<keyword evidence="5 11" id="KW-0378">Hydrolase</keyword>
<evidence type="ECO:0000256" key="10">
    <source>
        <dbReference type="PROSITE-ProRule" id="PRU00552"/>
    </source>
</evidence>
<protein>
    <recommendedName>
        <fullName evidence="12">ATP-dependent RNA helicase</fullName>
        <ecNumber evidence="12">3.6.4.13</ecNumber>
    </recommendedName>
</protein>
<dbReference type="Pfam" id="PF13959">
    <property type="entry name" value="CTE_SPB4"/>
    <property type="match status" value="1"/>
</dbReference>
<comment type="subcellular location">
    <subcellularLocation>
        <location evidence="1">Nucleus</location>
        <location evidence="1">Nucleolus</location>
    </subcellularLocation>
</comment>
<sequence>MPISNEILKVEPRATMVKANKKNKKLDRKARRQTEEEELALLKKRIEEFQPEDTKETSQFQDYPITEATLRGLREANFVSMTDIQKRTILPALKGEDIIGTAKTGSGKTLAFLIPVIECLIHNNVTEYDGLAALIVSPTRELAVQIFEVLTKIGKYNAFSAGLVTGGKDVQFEKERIGRMNILVGTPGRISQHFNQSVGIETSNLQILVLDEADRCLDMGFRKQIDSILGHLSPERQTLLFSATQSDSVKDLARLSLTNPTKIGVSSDASVSATPDTLDQYYIRINLEDKLDVLWSFIKTHLKSKILVFFSSSKQVQYTYETFRTLQPGISLMRLYGRHKQTSRLETTTKFSQAQYACLFATDIVARGLDFPAIDWVIQVDCPEDAATYVHRVGRCARFGRSGKSLLMLMPSEEEAMLKRLQSNDIEIKNMNIKKNSKKTIRPQLQSLCFKDPQMKNLGQRAFISYYRSIYVQKDKEVFDVESLPADKFAESLGLPGAPKIKIKGGEGNKEKKNMSRQLMELEQADRDGEVKSDDKKKVRTKYDRMFERQNQTVLSKEYLNMTGTEIRKAKDESEEESDDDFMKVKRTDHDIKDTEIPDLSLPASKRAAKKALSKKLSIKDKGNPTKLVFDDDGEAHPIYELEDEEDFRKKGDAKDQKKEFVSKETDMMNEADVADKALAKAKRQEKKRKRKEAERRMLEEDDSGDDEGVQVTLGAPDLERDLESLDEEIEEPKLKKPKWFENSKNSNNDGDDGVVEIDEPQSLEDLEALTSRLINN</sequence>
<feature type="region of interest" description="Disordered" evidence="13">
    <location>
        <begin position="622"/>
        <end position="763"/>
    </location>
</feature>
<feature type="compositionally biased region" description="Basic and acidic residues" evidence="13">
    <location>
        <begin position="732"/>
        <end position="742"/>
    </location>
</feature>
<dbReference type="SMART" id="SM00490">
    <property type="entry name" value="HELICc"/>
    <property type="match status" value="1"/>
</dbReference>
<evidence type="ECO:0000256" key="4">
    <source>
        <dbReference type="ARBA" id="ARBA00022741"/>
    </source>
</evidence>
<dbReference type="InterPro" id="IPR001650">
    <property type="entry name" value="Helicase_C-like"/>
</dbReference>
<dbReference type="RefSeq" id="XP_024712107.1">
    <property type="nucleotide sequence ID" value="XM_024859725.1"/>
</dbReference>
<keyword evidence="18" id="KW-1185">Reference proteome</keyword>
<dbReference type="GO" id="GO:0032040">
    <property type="term" value="C:small-subunit processome"/>
    <property type="evidence" value="ECO:0007669"/>
    <property type="project" value="EnsemblFungi"/>
</dbReference>
<evidence type="ECO:0000256" key="9">
    <source>
        <dbReference type="ARBA" id="ARBA00023242"/>
    </source>
</evidence>
<dbReference type="Gene3D" id="3.40.50.300">
    <property type="entry name" value="P-loop containing nucleotide triphosphate hydrolases"/>
    <property type="match status" value="2"/>
</dbReference>